<dbReference type="EMBL" id="CP074402">
    <property type="protein sequence ID" value="QVJ01100.1"/>
    <property type="molecule type" value="Genomic_DNA"/>
</dbReference>
<protein>
    <submittedName>
        <fullName evidence="6">TetR/AcrR family transcriptional regulator</fullName>
    </submittedName>
</protein>
<proteinExistence type="predicted"/>
<dbReference type="PROSITE" id="PS50977">
    <property type="entry name" value="HTH_TETR_2"/>
    <property type="match status" value="1"/>
</dbReference>
<feature type="DNA-binding region" description="H-T-H motif" evidence="4">
    <location>
        <begin position="29"/>
        <end position="48"/>
    </location>
</feature>
<evidence type="ECO:0000313" key="7">
    <source>
        <dbReference type="Proteomes" id="UP000682416"/>
    </source>
</evidence>
<evidence type="ECO:0000256" key="3">
    <source>
        <dbReference type="ARBA" id="ARBA00023163"/>
    </source>
</evidence>
<evidence type="ECO:0000256" key="1">
    <source>
        <dbReference type="ARBA" id="ARBA00023015"/>
    </source>
</evidence>
<keyword evidence="3" id="KW-0804">Transcription</keyword>
<keyword evidence="2 4" id="KW-0238">DNA-binding</keyword>
<keyword evidence="1" id="KW-0805">Transcription regulation</keyword>
<dbReference type="InterPro" id="IPR023772">
    <property type="entry name" value="DNA-bd_HTH_TetR-type_CS"/>
</dbReference>
<sequence>MPRERSDTKADIRAVALELFGLKGYEKTSLREIAERLDLTKAALYYHFPSKGELLRSLVEPLRLDAEDLVRRFGDGVNDPGEALGAYFDLCVRHGSLMRALLNDLGSLNEVGLVDLIMDWRRRLDAALVGEEPTIPARMGAVVALGGIQDVAVMFPREEVAAHRETAVAIALAALSAGAAPMD</sequence>
<dbReference type="PRINTS" id="PR00455">
    <property type="entry name" value="HTHTETR"/>
</dbReference>
<gene>
    <name evidence="6" type="ORF">KGD82_23135</name>
</gene>
<feature type="domain" description="HTH tetR-type" evidence="5">
    <location>
        <begin position="6"/>
        <end position="66"/>
    </location>
</feature>
<dbReference type="AlphaFoldDB" id="A0A975QKD2"/>
<dbReference type="InterPro" id="IPR009057">
    <property type="entry name" value="Homeodomain-like_sf"/>
</dbReference>
<organism evidence="6 7">
    <name type="scientific">Nocardiopsis eucommiae</name>
    <dbReference type="NCBI Taxonomy" id="2831970"/>
    <lineage>
        <taxon>Bacteria</taxon>
        <taxon>Bacillati</taxon>
        <taxon>Actinomycetota</taxon>
        <taxon>Actinomycetes</taxon>
        <taxon>Streptosporangiales</taxon>
        <taxon>Nocardiopsidaceae</taxon>
        <taxon>Nocardiopsis</taxon>
    </lineage>
</organism>
<name>A0A975QKD2_9ACTN</name>
<evidence type="ECO:0000313" key="6">
    <source>
        <dbReference type="EMBL" id="QVJ01100.1"/>
    </source>
</evidence>
<dbReference type="Pfam" id="PF00440">
    <property type="entry name" value="TetR_N"/>
    <property type="match status" value="1"/>
</dbReference>
<dbReference type="Gene3D" id="1.10.357.10">
    <property type="entry name" value="Tetracycline Repressor, domain 2"/>
    <property type="match status" value="1"/>
</dbReference>
<accession>A0A975QKD2</accession>
<evidence type="ECO:0000256" key="4">
    <source>
        <dbReference type="PROSITE-ProRule" id="PRU00335"/>
    </source>
</evidence>
<dbReference type="SUPFAM" id="SSF46689">
    <property type="entry name" value="Homeodomain-like"/>
    <property type="match status" value="1"/>
</dbReference>
<dbReference type="InterPro" id="IPR050109">
    <property type="entry name" value="HTH-type_TetR-like_transc_reg"/>
</dbReference>
<keyword evidence="7" id="KW-1185">Reference proteome</keyword>
<evidence type="ECO:0000256" key="2">
    <source>
        <dbReference type="ARBA" id="ARBA00023125"/>
    </source>
</evidence>
<dbReference type="GO" id="GO:0003700">
    <property type="term" value="F:DNA-binding transcription factor activity"/>
    <property type="evidence" value="ECO:0007669"/>
    <property type="project" value="TreeGrafter"/>
</dbReference>
<dbReference type="InterPro" id="IPR001647">
    <property type="entry name" value="HTH_TetR"/>
</dbReference>
<dbReference type="PANTHER" id="PTHR30055:SF234">
    <property type="entry name" value="HTH-TYPE TRANSCRIPTIONAL REGULATOR BETI"/>
    <property type="match status" value="1"/>
</dbReference>
<dbReference type="GO" id="GO:0000976">
    <property type="term" value="F:transcription cis-regulatory region binding"/>
    <property type="evidence" value="ECO:0007669"/>
    <property type="project" value="TreeGrafter"/>
</dbReference>
<dbReference type="PANTHER" id="PTHR30055">
    <property type="entry name" value="HTH-TYPE TRANSCRIPTIONAL REGULATOR RUTR"/>
    <property type="match status" value="1"/>
</dbReference>
<evidence type="ECO:0000259" key="5">
    <source>
        <dbReference type="PROSITE" id="PS50977"/>
    </source>
</evidence>
<dbReference type="KEGG" id="nec:KGD82_23135"/>
<dbReference type="PROSITE" id="PS01081">
    <property type="entry name" value="HTH_TETR_1"/>
    <property type="match status" value="1"/>
</dbReference>
<reference evidence="6" key="1">
    <citation type="submission" date="2021-05" db="EMBL/GenBank/DDBJ databases">
        <authorList>
            <person name="Kaiqin L."/>
            <person name="Jian G."/>
        </authorList>
    </citation>
    <scope>NUCLEOTIDE SEQUENCE</scope>
    <source>
        <strain evidence="6">HDS5</strain>
    </source>
</reference>
<dbReference type="Proteomes" id="UP000682416">
    <property type="component" value="Chromosome"/>
</dbReference>